<keyword evidence="4 10" id="KW-0812">Transmembrane</keyword>
<keyword evidence="3" id="KW-1003">Cell membrane</keyword>
<dbReference type="GO" id="GO:0005886">
    <property type="term" value="C:plasma membrane"/>
    <property type="evidence" value="ECO:0007669"/>
    <property type="project" value="UniProtKB-SubCell"/>
</dbReference>
<dbReference type="InterPro" id="IPR046342">
    <property type="entry name" value="CBS_dom_sf"/>
</dbReference>
<comment type="caution">
    <text evidence="14">The sequence shown here is derived from an EMBL/GenBank/DDBJ whole genome shotgun (WGS) entry which is preliminary data.</text>
</comment>
<sequence length="420" mass="45504">MVAANALYVAAEFATVGARKSRVQESAEAGSRPAGKLLGILRDPAKLDDYVAGCQVGITISSLVAGAYGQAQLTPLLAPVLGAVGGQVTAIIIVLLAVTMVQVVLGELLPKTIALRYPERLSMATLAPMRVSLLLFRPLIFIFNGTAFAIMRLFRLSADHSHTHVHSPDELEGLFKASAAGGLIDADERDMLSGALSVHGRLVREIMTPRTRMVRVNAKETVEEALKRVAETPYSRFPVTGDTTDDVVGIIHLRTLFATFEKTPDALVGSIKRDPLIVADVMSVPSLWQTLRERGRRSAMVINEYGSFTGLVTLEDALEEVFGEVQDEFDNEDELFVANGPDLSVRGDVRLTMLADRHGVVLPEDRADTISGLVWHELGRLPVVGDLVVVEDSSVRLVVEAMEGHAVRRVRIQRGTEAEG</sequence>
<accession>A0A8E0TS22</accession>
<dbReference type="InterPro" id="IPR002550">
    <property type="entry name" value="CNNM"/>
</dbReference>
<keyword evidence="5" id="KW-0677">Repeat</keyword>
<dbReference type="PROSITE" id="PS51371">
    <property type="entry name" value="CBS"/>
    <property type="match status" value="2"/>
</dbReference>
<dbReference type="SUPFAM" id="SSF56176">
    <property type="entry name" value="FAD-binding/transporter-associated domain-like"/>
    <property type="match status" value="1"/>
</dbReference>
<evidence type="ECO:0000256" key="10">
    <source>
        <dbReference type="PROSITE-ProRule" id="PRU01193"/>
    </source>
</evidence>
<dbReference type="OrthoDB" id="9797674at2"/>
<feature type="transmembrane region" description="Helical" evidence="11">
    <location>
        <begin position="88"/>
        <end position="110"/>
    </location>
</feature>
<evidence type="ECO:0000259" key="12">
    <source>
        <dbReference type="PROSITE" id="PS51371"/>
    </source>
</evidence>
<dbReference type="RefSeq" id="WP_021697998.1">
    <property type="nucleotide sequence ID" value="NZ_BATC01000043.1"/>
</dbReference>
<evidence type="ECO:0000256" key="9">
    <source>
        <dbReference type="PROSITE-ProRule" id="PRU00703"/>
    </source>
</evidence>
<reference evidence="15" key="1">
    <citation type="journal article" date="2013" name="Genome Announc.">
        <title>Draft Genome Sequence of the Dimorphic Prosthecate Bacterium Brevundimonas abyssalis TAR-001T.</title>
        <authorList>
            <person name="Tsubouchi T."/>
            <person name="Nishi S."/>
            <person name="Usui K."/>
            <person name="Shimane Y."/>
            <person name="Takaki Y."/>
            <person name="Maruyama T."/>
            <person name="Hatada Y."/>
        </authorList>
    </citation>
    <scope>NUCLEOTIDE SEQUENCE [LARGE SCALE GENOMIC DNA]</scope>
    <source>
        <strain evidence="15">TAR-001</strain>
    </source>
</reference>
<protein>
    <submittedName>
        <fullName evidence="14">Hemolysins and related proteins containing CBS domains</fullName>
    </submittedName>
</protein>
<evidence type="ECO:0000256" key="7">
    <source>
        <dbReference type="ARBA" id="ARBA00023122"/>
    </source>
</evidence>
<dbReference type="Pfam" id="PF01595">
    <property type="entry name" value="CNNM"/>
    <property type="match status" value="1"/>
</dbReference>
<dbReference type="SMART" id="SM01091">
    <property type="entry name" value="CorC_HlyC"/>
    <property type="match status" value="1"/>
</dbReference>
<evidence type="ECO:0000313" key="15">
    <source>
        <dbReference type="Proteomes" id="UP000016569"/>
    </source>
</evidence>
<evidence type="ECO:0000256" key="6">
    <source>
        <dbReference type="ARBA" id="ARBA00022989"/>
    </source>
</evidence>
<comment type="similarity">
    <text evidence="2">Belongs to the UPF0053 family. Hemolysin C subfamily.</text>
</comment>
<name>A0A8E0TS22_9CAUL</name>
<organism evidence="14 15">
    <name type="scientific">Brevundimonas abyssalis TAR-001</name>
    <dbReference type="NCBI Taxonomy" id="1391729"/>
    <lineage>
        <taxon>Bacteria</taxon>
        <taxon>Pseudomonadati</taxon>
        <taxon>Pseudomonadota</taxon>
        <taxon>Alphaproteobacteria</taxon>
        <taxon>Caulobacterales</taxon>
        <taxon>Caulobacteraceae</taxon>
        <taxon>Brevundimonas</taxon>
    </lineage>
</organism>
<evidence type="ECO:0000256" key="3">
    <source>
        <dbReference type="ARBA" id="ARBA00022475"/>
    </source>
</evidence>
<evidence type="ECO:0000256" key="4">
    <source>
        <dbReference type="ARBA" id="ARBA00022692"/>
    </source>
</evidence>
<feature type="domain" description="CNNM transmembrane" evidence="13">
    <location>
        <begin position="1"/>
        <end position="188"/>
    </location>
</feature>
<dbReference type="InterPro" id="IPR036318">
    <property type="entry name" value="FAD-bd_PCMH-like_sf"/>
</dbReference>
<evidence type="ECO:0000256" key="8">
    <source>
        <dbReference type="ARBA" id="ARBA00023136"/>
    </source>
</evidence>
<gene>
    <name evidence="14" type="ORF">MBEBAB_2154</name>
</gene>
<feature type="transmembrane region" description="Helical" evidence="11">
    <location>
        <begin position="50"/>
        <end position="68"/>
    </location>
</feature>
<evidence type="ECO:0000313" key="14">
    <source>
        <dbReference type="EMBL" id="GAD59904.1"/>
    </source>
</evidence>
<dbReference type="FunFam" id="3.10.580.10:FF:000002">
    <property type="entry name" value="Magnesium/cobalt efflux protein CorC"/>
    <property type="match status" value="1"/>
</dbReference>
<dbReference type="InterPro" id="IPR000644">
    <property type="entry name" value="CBS_dom"/>
</dbReference>
<dbReference type="PANTHER" id="PTHR43099:SF4">
    <property type="entry name" value="INTEGRAL MEMBRANE PROTEIN"/>
    <property type="match status" value="1"/>
</dbReference>
<dbReference type="InterPro" id="IPR051676">
    <property type="entry name" value="UPF0053_domain"/>
</dbReference>
<dbReference type="SUPFAM" id="SSF54631">
    <property type="entry name" value="CBS-domain pair"/>
    <property type="match status" value="1"/>
</dbReference>
<keyword evidence="15" id="KW-1185">Reference proteome</keyword>
<keyword evidence="6 10" id="KW-1133">Transmembrane helix</keyword>
<dbReference type="InterPro" id="IPR016169">
    <property type="entry name" value="FAD-bd_PCMH_sub2"/>
</dbReference>
<dbReference type="InterPro" id="IPR005170">
    <property type="entry name" value="Transptr-assoc_dom"/>
</dbReference>
<dbReference type="PANTHER" id="PTHR43099">
    <property type="entry name" value="UPF0053 PROTEIN YRKA"/>
    <property type="match status" value="1"/>
</dbReference>
<dbReference type="EMBL" id="BATC01000043">
    <property type="protein sequence ID" value="GAD59904.1"/>
    <property type="molecule type" value="Genomic_DNA"/>
</dbReference>
<dbReference type="AlphaFoldDB" id="A0A8E0TS22"/>
<dbReference type="Gene3D" id="3.10.580.10">
    <property type="entry name" value="CBS-domain"/>
    <property type="match status" value="1"/>
</dbReference>
<proteinExistence type="inferred from homology"/>
<keyword evidence="8 10" id="KW-0472">Membrane</keyword>
<feature type="domain" description="CBS" evidence="12">
    <location>
        <begin position="207"/>
        <end position="267"/>
    </location>
</feature>
<dbReference type="GO" id="GO:0050660">
    <property type="term" value="F:flavin adenine dinucleotide binding"/>
    <property type="evidence" value="ECO:0007669"/>
    <property type="project" value="InterPro"/>
</dbReference>
<dbReference type="CDD" id="cd04590">
    <property type="entry name" value="CBS_pair_CorC_HlyC_assoc"/>
    <property type="match status" value="1"/>
</dbReference>
<keyword evidence="7 9" id="KW-0129">CBS domain</keyword>
<evidence type="ECO:0000259" key="13">
    <source>
        <dbReference type="PROSITE" id="PS51846"/>
    </source>
</evidence>
<dbReference type="Pfam" id="PF03471">
    <property type="entry name" value="CorC_HlyC"/>
    <property type="match status" value="1"/>
</dbReference>
<comment type="subcellular location">
    <subcellularLocation>
        <location evidence="1">Cell membrane</location>
        <topology evidence="1">Multi-pass membrane protein</topology>
    </subcellularLocation>
</comment>
<dbReference type="InterPro" id="IPR044751">
    <property type="entry name" value="Ion_transp-like_CBS"/>
</dbReference>
<dbReference type="PROSITE" id="PS51846">
    <property type="entry name" value="CNNM"/>
    <property type="match status" value="1"/>
</dbReference>
<evidence type="ECO:0000256" key="11">
    <source>
        <dbReference type="SAM" id="Phobius"/>
    </source>
</evidence>
<feature type="domain" description="CBS" evidence="12">
    <location>
        <begin position="271"/>
        <end position="328"/>
    </location>
</feature>
<evidence type="ECO:0000256" key="1">
    <source>
        <dbReference type="ARBA" id="ARBA00004651"/>
    </source>
</evidence>
<evidence type="ECO:0000256" key="5">
    <source>
        <dbReference type="ARBA" id="ARBA00022737"/>
    </source>
</evidence>
<evidence type="ECO:0000256" key="2">
    <source>
        <dbReference type="ARBA" id="ARBA00006446"/>
    </source>
</evidence>
<dbReference type="Proteomes" id="UP000016569">
    <property type="component" value="Unassembled WGS sequence"/>
</dbReference>
<feature type="transmembrane region" description="Helical" evidence="11">
    <location>
        <begin position="131"/>
        <end position="154"/>
    </location>
</feature>
<dbReference type="Gene3D" id="3.30.465.10">
    <property type="match status" value="1"/>
</dbReference>
<dbReference type="Pfam" id="PF00571">
    <property type="entry name" value="CBS"/>
    <property type="match status" value="2"/>
</dbReference>